<dbReference type="GO" id="GO:0050661">
    <property type="term" value="F:NADP binding"/>
    <property type="evidence" value="ECO:0007669"/>
    <property type="project" value="InterPro"/>
</dbReference>
<dbReference type="Gene3D" id="1.10.1040.10">
    <property type="entry name" value="N-(1-d-carboxylethyl)-l-norvaline Dehydrogenase, domain 2"/>
    <property type="match status" value="1"/>
</dbReference>
<evidence type="ECO:0000313" key="8">
    <source>
        <dbReference type="Proteomes" id="UP000218598"/>
    </source>
</evidence>
<dbReference type="SUPFAM" id="SSF51735">
    <property type="entry name" value="NAD(P)-binding Rossmann-fold domains"/>
    <property type="match status" value="1"/>
</dbReference>
<gene>
    <name evidence="7" type="ORF">CIK66_06815</name>
</gene>
<dbReference type="InterPro" id="IPR013328">
    <property type="entry name" value="6PGD_dom2"/>
</dbReference>
<feature type="domain" description="3-hydroxyisobutyrate dehydrogenase-like NAD-binding" evidence="6">
    <location>
        <begin position="180"/>
        <end position="298"/>
    </location>
</feature>
<dbReference type="SUPFAM" id="SSF48179">
    <property type="entry name" value="6-phosphogluconate dehydrogenase C-terminal domain-like"/>
    <property type="match status" value="1"/>
</dbReference>
<evidence type="ECO:0000256" key="4">
    <source>
        <dbReference type="PIRSR" id="PIRSR000103-1"/>
    </source>
</evidence>
<keyword evidence="2" id="KW-0560">Oxidoreductase</keyword>
<dbReference type="InterPro" id="IPR008927">
    <property type="entry name" value="6-PGluconate_DH-like_C_sf"/>
</dbReference>
<dbReference type="PANTHER" id="PTHR43060:SF15">
    <property type="entry name" value="3-HYDROXYISOBUTYRATE DEHYDROGENASE-LIKE 1, MITOCHONDRIAL-RELATED"/>
    <property type="match status" value="1"/>
</dbReference>
<dbReference type="Proteomes" id="UP000218598">
    <property type="component" value="Unassembled WGS sequence"/>
</dbReference>
<dbReference type="Gene3D" id="3.40.50.720">
    <property type="entry name" value="NAD(P)-binding Rossmann-like Domain"/>
    <property type="match status" value="1"/>
</dbReference>
<dbReference type="Pfam" id="PF03446">
    <property type="entry name" value="NAD_binding_2"/>
    <property type="match status" value="1"/>
</dbReference>
<protein>
    <recommendedName>
        <fullName evidence="9">2-hydroxy-3-oxopropionate reductase</fullName>
    </recommendedName>
</protein>
<dbReference type="InterPro" id="IPR006115">
    <property type="entry name" value="6PGDH_NADP-bd"/>
</dbReference>
<keyword evidence="3" id="KW-0520">NAD</keyword>
<evidence type="ECO:0000259" key="5">
    <source>
        <dbReference type="Pfam" id="PF03446"/>
    </source>
</evidence>
<dbReference type="InterPro" id="IPR036291">
    <property type="entry name" value="NAD(P)-bd_dom_sf"/>
</dbReference>
<name>A0A2A3YKU4_9MICO</name>
<feature type="active site" evidence="4">
    <location>
        <position position="186"/>
    </location>
</feature>
<accession>A0A2A3YKU4</accession>
<feature type="domain" description="6-phosphogluconate dehydrogenase NADP-binding" evidence="5">
    <location>
        <begin position="23"/>
        <end position="177"/>
    </location>
</feature>
<organism evidence="7 8">
    <name type="scientific">Brachybacterium alimentarium</name>
    <dbReference type="NCBI Taxonomy" id="47845"/>
    <lineage>
        <taxon>Bacteria</taxon>
        <taxon>Bacillati</taxon>
        <taxon>Actinomycetota</taxon>
        <taxon>Actinomycetes</taxon>
        <taxon>Micrococcales</taxon>
        <taxon>Dermabacteraceae</taxon>
        <taxon>Brachybacterium</taxon>
    </lineage>
</organism>
<keyword evidence="8" id="KW-1185">Reference proteome</keyword>
<evidence type="ECO:0000256" key="2">
    <source>
        <dbReference type="ARBA" id="ARBA00023002"/>
    </source>
</evidence>
<evidence type="ECO:0008006" key="9">
    <source>
        <dbReference type="Google" id="ProtNLM"/>
    </source>
</evidence>
<dbReference type="PANTHER" id="PTHR43060">
    <property type="entry name" value="3-HYDROXYISOBUTYRATE DEHYDROGENASE-LIKE 1, MITOCHONDRIAL-RELATED"/>
    <property type="match status" value="1"/>
</dbReference>
<dbReference type="PIRSF" id="PIRSF000103">
    <property type="entry name" value="HIBADH"/>
    <property type="match status" value="1"/>
</dbReference>
<evidence type="ECO:0000313" key="7">
    <source>
        <dbReference type="EMBL" id="PCC39898.1"/>
    </source>
</evidence>
<dbReference type="AlphaFoldDB" id="A0A2A3YKU4"/>
<evidence type="ECO:0000256" key="3">
    <source>
        <dbReference type="ARBA" id="ARBA00023027"/>
    </source>
</evidence>
<dbReference type="OrthoDB" id="3185659at2"/>
<comment type="caution">
    <text evidence="7">The sequence shown here is derived from an EMBL/GenBank/DDBJ whole genome shotgun (WGS) entry which is preliminary data.</text>
</comment>
<proteinExistence type="inferred from homology"/>
<dbReference type="GO" id="GO:0051287">
    <property type="term" value="F:NAD binding"/>
    <property type="evidence" value="ECO:0007669"/>
    <property type="project" value="InterPro"/>
</dbReference>
<dbReference type="InterPro" id="IPR029154">
    <property type="entry name" value="HIBADH-like_NADP-bd"/>
</dbReference>
<dbReference type="InterPro" id="IPR015815">
    <property type="entry name" value="HIBADH-related"/>
</dbReference>
<dbReference type="EMBL" id="NRGR01000011">
    <property type="protein sequence ID" value="PCC39898.1"/>
    <property type="molecule type" value="Genomic_DNA"/>
</dbReference>
<comment type="similarity">
    <text evidence="1">Belongs to the HIBADH-related family.</text>
</comment>
<dbReference type="GO" id="GO:0016491">
    <property type="term" value="F:oxidoreductase activity"/>
    <property type="evidence" value="ECO:0007669"/>
    <property type="project" value="UniProtKB-KW"/>
</dbReference>
<sequence>MILSLRSCPPDCEGALMVPPQTSVIGLGPMGHPIAATLLAAGAAPTVWNRTAHRADDLVEAGAHRARTPAEAAAPVILSVLPDVTQLRELLDEGTIAAWGAAGARLVIMSTSGPDPVRELAQDLAPHGIGVVDAPVSGGVAGAQAGTLSIMVGGAEQDVATVLPVLELIGSTILHLGELGSGSIAKLCNQIVVGGTLAALAEAFGLARRSGLDVQQLITLLEGGLARSEVLTQKKDKLLEREYSLGGSADNQVKDLRYATDASARAGLPTRLLPALLSLYTETVDQGNGQQDHTVVQELYLADRD</sequence>
<evidence type="ECO:0000256" key="1">
    <source>
        <dbReference type="ARBA" id="ARBA00009080"/>
    </source>
</evidence>
<dbReference type="Pfam" id="PF14833">
    <property type="entry name" value="NAD_binding_11"/>
    <property type="match status" value="1"/>
</dbReference>
<reference evidence="7 8" key="1">
    <citation type="journal article" date="2017" name="Elife">
        <title>Extensive horizontal gene transfer in cheese-associated bacteria.</title>
        <authorList>
            <person name="Bonham K.S."/>
            <person name="Wolfe B.E."/>
            <person name="Dutton R.J."/>
        </authorList>
    </citation>
    <scope>NUCLEOTIDE SEQUENCE [LARGE SCALE GENOMIC DNA]</scope>
    <source>
        <strain evidence="7 8">341_9</strain>
    </source>
</reference>
<evidence type="ECO:0000259" key="6">
    <source>
        <dbReference type="Pfam" id="PF14833"/>
    </source>
</evidence>